<protein>
    <submittedName>
        <fullName evidence="2">Uncharacterized protein</fullName>
    </submittedName>
</protein>
<dbReference type="Proteomes" id="UP000253845">
    <property type="component" value="Unassembled WGS sequence"/>
</dbReference>
<proteinExistence type="predicted"/>
<feature type="region of interest" description="Disordered" evidence="1">
    <location>
        <begin position="221"/>
        <end position="243"/>
    </location>
</feature>
<name>A0A370C5Z5_ASPNG</name>
<dbReference type="VEuPathDB" id="FungiDB:M747DRAFT_313256"/>
<evidence type="ECO:0000313" key="2">
    <source>
        <dbReference type="EMBL" id="RDH23255.1"/>
    </source>
</evidence>
<feature type="region of interest" description="Disordered" evidence="1">
    <location>
        <begin position="1"/>
        <end position="23"/>
    </location>
</feature>
<gene>
    <name evidence="2" type="ORF">M747DRAFT_313256</name>
</gene>
<reference evidence="2 3" key="1">
    <citation type="submission" date="2018-07" db="EMBL/GenBank/DDBJ databases">
        <title>Section-level genome sequencing of Aspergillus section Nigri to investigate inter- and intra-species variation.</title>
        <authorList>
            <consortium name="DOE Joint Genome Institute"/>
            <person name="Vesth T.C."/>
            <person name="Nybo J.L."/>
            <person name="Theobald S."/>
            <person name="Frisvad J.C."/>
            <person name="Larsen T.O."/>
            <person name="Nielsen K.F."/>
            <person name="Hoof J.B."/>
            <person name="Brandl J."/>
            <person name="Salamov A."/>
            <person name="Riley R."/>
            <person name="Gladden J.M."/>
            <person name="Phatale P."/>
            <person name="Nielsen M.T."/>
            <person name="Lyhne E.K."/>
            <person name="Kogle M.E."/>
            <person name="Strasser K."/>
            <person name="McDonnell E."/>
            <person name="Barry K."/>
            <person name="Clum A."/>
            <person name="Chen C."/>
            <person name="Nolan M."/>
            <person name="Sandor L."/>
            <person name="Kuo A."/>
            <person name="Lipzen A."/>
            <person name="Hainaut M."/>
            <person name="Drula E."/>
            <person name="Tsang A."/>
            <person name="Magnuson J.K."/>
            <person name="Henrissat B."/>
            <person name="Wiebenga A."/>
            <person name="Simmons B.A."/>
            <person name="Makela M.R."/>
            <person name="De vries R.P."/>
            <person name="Grigoriev I.V."/>
            <person name="Mortensen U.H."/>
            <person name="Baker S.E."/>
            <person name="Andersen M.R."/>
        </authorList>
    </citation>
    <scope>NUCLEOTIDE SEQUENCE [LARGE SCALE GENOMIC DNA]</scope>
    <source>
        <strain evidence="2 3">ATCC 13496</strain>
    </source>
</reference>
<organism evidence="2 3">
    <name type="scientific">Aspergillus niger ATCC 13496</name>
    <dbReference type="NCBI Taxonomy" id="1353008"/>
    <lineage>
        <taxon>Eukaryota</taxon>
        <taxon>Fungi</taxon>
        <taxon>Dikarya</taxon>
        <taxon>Ascomycota</taxon>
        <taxon>Pezizomycotina</taxon>
        <taxon>Eurotiomycetes</taxon>
        <taxon>Eurotiomycetidae</taxon>
        <taxon>Eurotiales</taxon>
        <taxon>Aspergillaceae</taxon>
        <taxon>Aspergillus</taxon>
        <taxon>Aspergillus subgen. Circumdati</taxon>
    </lineage>
</organism>
<dbReference type="AlphaFoldDB" id="A0A370C5Z5"/>
<accession>A0A370C5Z5</accession>
<dbReference type="EMBL" id="KZ851905">
    <property type="protein sequence ID" value="RDH23255.1"/>
    <property type="molecule type" value="Genomic_DNA"/>
</dbReference>
<sequence length="422" mass="47476">MYYDALCEPPPHPGQRTESNAEIPLKENQLKATRVIWQSARNATNGKEGQASMASPGILRFCSGNRHSTELVSGDKGNAVQLLSIRVCEQRLTRADPRFIDLVLVIDRATPITHTMSAMLLSLTILSNSDYMLPPSIGAVHIALDGRSRRRRSLFPLLQGQVQPSRALGRRGLGRVDPDTHTPRWKQVGRWAPKDIRGWISLPEQIVCQLGGPCRTKMETHSSCSDSRGIPRAHGSANSARKSGYSEDPIRLIFADLSRMVGMCRSWQLIMRDGNLFYIHWVQCSLNIRDCTHRSALEYDTYGRESIFISLLSTLPTGDFSTLSEVGSQILFASDKKNFRDDEEDKALRAACTQLAEFMALFDEEDGYLIDNEDRKLQCSQHTELEDFPKPVSVGAGRLPRELYIYTMRTVLLRARETDSTF</sequence>
<evidence type="ECO:0000256" key="1">
    <source>
        <dbReference type="SAM" id="MobiDB-lite"/>
    </source>
</evidence>
<evidence type="ECO:0000313" key="3">
    <source>
        <dbReference type="Proteomes" id="UP000253845"/>
    </source>
</evidence>